<dbReference type="RefSeq" id="WP_131892749.1">
    <property type="nucleotide sequence ID" value="NZ_SMKZ01000006.1"/>
</dbReference>
<gene>
    <name evidence="3" type="ORF">E1269_06875</name>
</gene>
<feature type="compositionally biased region" description="Polar residues" evidence="1">
    <location>
        <begin position="142"/>
        <end position="151"/>
    </location>
</feature>
<dbReference type="AlphaFoldDB" id="A0A4R5DMA4"/>
<organism evidence="3 4">
    <name type="scientific">Jiangella asiatica</name>
    <dbReference type="NCBI Taxonomy" id="2530372"/>
    <lineage>
        <taxon>Bacteria</taxon>
        <taxon>Bacillati</taxon>
        <taxon>Actinomycetota</taxon>
        <taxon>Actinomycetes</taxon>
        <taxon>Jiangellales</taxon>
        <taxon>Jiangellaceae</taxon>
        <taxon>Jiangella</taxon>
    </lineage>
</organism>
<dbReference type="Proteomes" id="UP000294739">
    <property type="component" value="Unassembled WGS sequence"/>
</dbReference>
<dbReference type="Pfam" id="PF00583">
    <property type="entry name" value="Acetyltransf_1"/>
    <property type="match status" value="1"/>
</dbReference>
<dbReference type="PROSITE" id="PS51186">
    <property type="entry name" value="GNAT"/>
    <property type="match status" value="1"/>
</dbReference>
<evidence type="ECO:0000313" key="3">
    <source>
        <dbReference type="EMBL" id="TDE13121.1"/>
    </source>
</evidence>
<dbReference type="OrthoDB" id="3627178at2"/>
<accession>A0A4R5DMA4</accession>
<comment type="caution">
    <text evidence="3">The sequence shown here is derived from an EMBL/GenBank/DDBJ whole genome shotgun (WGS) entry which is preliminary data.</text>
</comment>
<dbReference type="SUPFAM" id="SSF55729">
    <property type="entry name" value="Acyl-CoA N-acyltransferases (Nat)"/>
    <property type="match status" value="1"/>
</dbReference>
<dbReference type="InterPro" id="IPR000182">
    <property type="entry name" value="GNAT_dom"/>
</dbReference>
<evidence type="ECO:0000259" key="2">
    <source>
        <dbReference type="PROSITE" id="PS51186"/>
    </source>
</evidence>
<dbReference type="GO" id="GO:0016747">
    <property type="term" value="F:acyltransferase activity, transferring groups other than amino-acyl groups"/>
    <property type="evidence" value="ECO:0007669"/>
    <property type="project" value="InterPro"/>
</dbReference>
<dbReference type="InterPro" id="IPR016181">
    <property type="entry name" value="Acyl_CoA_acyltransferase"/>
</dbReference>
<proteinExistence type="predicted"/>
<dbReference type="EMBL" id="SMKZ01000006">
    <property type="protein sequence ID" value="TDE13121.1"/>
    <property type="molecule type" value="Genomic_DNA"/>
</dbReference>
<name>A0A4R5DMA4_9ACTN</name>
<dbReference type="Gene3D" id="3.40.630.30">
    <property type="match status" value="1"/>
</dbReference>
<evidence type="ECO:0000313" key="4">
    <source>
        <dbReference type="Proteomes" id="UP000294739"/>
    </source>
</evidence>
<keyword evidence="3" id="KW-0808">Transferase</keyword>
<feature type="region of interest" description="Disordered" evidence="1">
    <location>
        <begin position="118"/>
        <end position="151"/>
    </location>
</feature>
<sequence length="151" mass="16851">MFRHDMSEFWGALPDPDGTFHTARLTTALENPDDWAAYLLTRDNRPVGLALVRGLTGPVRVLNAFFVVRALRRGGVGLRAVRDLVARHPGPWEVAFQDDNVTAVRFWRRVAQQLAGDAWTEEHRPVPGRPEAAPDTWISFASPATDTHNDG</sequence>
<reference evidence="3 4" key="1">
    <citation type="submission" date="2019-03" db="EMBL/GenBank/DDBJ databases">
        <title>Draft genome sequences of novel Actinobacteria.</title>
        <authorList>
            <person name="Sahin N."/>
            <person name="Ay H."/>
            <person name="Saygin H."/>
        </authorList>
    </citation>
    <scope>NUCLEOTIDE SEQUENCE [LARGE SCALE GENOMIC DNA]</scope>
    <source>
        <strain evidence="3 4">5K138</strain>
    </source>
</reference>
<protein>
    <submittedName>
        <fullName evidence="3">GNAT family N-acetyltransferase</fullName>
    </submittedName>
</protein>
<feature type="domain" description="N-acetyltransferase" evidence="2">
    <location>
        <begin position="1"/>
        <end position="143"/>
    </location>
</feature>
<keyword evidence="4" id="KW-1185">Reference proteome</keyword>
<dbReference type="InParanoid" id="A0A4R5DMA4"/>
<evidence type="ECO:0000256" key="1">
    <source>
        <dbReference type="SAM" id="MobiDB-lite"/>
    </source>
</evidence>